<gene>
    <name evidence="2" type="ORF">KQX54_012814</name>
</gene>
<organism evidence="2 3">
    <name type="scientific">Cotesia glomerata</name>
    <name type="common">Lepidopteran parasitic wasp</name>
    <name type="synonym">Apanteles glomeratus</name>
    <dbReference type="NCBI Taxonomy" id="32391"/>
    <lineage>
        <taxon>Eukaryota</taxon>
        <taxon>Metazoa</taxon>
        <taxon>Ecdysozoa</taxon>
        <taxon>Arthropoda</taxon>
        <taxon>Hexapoda</taxon>
        <taxon>Insecta</taxon>
        <taxon>Pterygota</taxon>
        <taxon>Neoptera</taxon>
        <taxon>Endopterygota</taxon>
        <taxon>Hymenoptera</taxon>
        <taxon>Apocrita</taxon>
        <taxon>Ichneumonoidea</taxon>
        <taxon>Braconidae</taxon>
        <taxon>Microgastrinae</taxon>
        <taxon>Cotesia</taxon>
    </lineage>
</organism>
<reference evidence="2 3" key="1">
    <citation type="journal article" date="2021" name="J. Hered.">
        <title>A chromosome-level genome assembly of the parasitoid wasp, Cotesia glomerata (Hymenoptera: Braconidae).</title>
        <authorList>
            <person name="Pinto B.J."/>
            <person name="Weis J.J."/>
            <person name="Gamble T."/>
            <person name="Ode P.J."/>
            <person name="Paul R."/>
            <person name="Zaspel J.M."/>
        </authorList>
    </citation>
    <scope>NUCLEOTIDE SEQUENCE [LARGE SCALE GENOMIC DNA]</scope>
    <source>
        <strain evidence="2">CgM1</strain>
    </source>
</reference>
<dbReference type="EMBL" id="JAHXZJ010000002">
    <property type="protein sequence ID" value="KAH0564558.1"/>
    <property type="molecule type" value="Genomic_DNA"/>
</dbReference>
<keyword evidence="3" id="KW-1185">Reference proteome</keyword>
<feature type="region of interest" description="Disordered" evidence="1">
    <location>
        <begin position="15"/>
        <end position="34"/>
    </location>
</feature>
<dbReference type="Proteomes" id="UP000826195">
    <property type="component" value="Unassembled WGS sequence"/>
</dbReference>
<proteinExistence type="predicted"/>
<feature type="compositionally biased region" description="Polar residues" evidence="1">
    <location>
        <begin position="20"/>
        <end position="33"/>
    </location>
</feature>
<comment type="caution">
    <text evidence="2">The sequence shown here is derived from an EMBL/GenBank/DDBJ whole genome shotgun (WGS) entry which is preliminary data.</text>
</comment>
<sequence length="192" mass="21493">MRPCSYMRSSLCPAGDDLTETPTPEQRHTTSPYEHTHSTILIKHTIPQSCQHLIHSRTYCVLPHFLTSYPGVKSRLSARKKSLTTYASIELVATSGRSLDYVLSIAPPPASTNPYTYIVHPELFCSLLYAICSGALSSFSLGLSLSTKKSSHPGRRVTSLLHYRGLYPPNLPQCRRNYKDTEELSFFRQSGL</sequence>
<evidence type="ECO:0000256" key="1">
    <source>
        <dbReference type="SAM" id="MobiDB-lite"/>
    </source>
</evidence>
<name>A0AAV7J0S7_COTGL</name>
<accession>A0AAV7J0S7</accession>
<evidence type="ECO:0000313" key="3">
    <source>
        <dbReference type="Proteomes" id="UP000826195"/>
    </source>
</evidence>
<dbReference type="AlphaFoldDB" id="A0AAV7J0S7"/>
<protein>
    <submittedName>
        <fullName evidence="2">Uncharacterized protein</fullName>
    </submittedName>
</protein>
<evidence type="ECO:0000313" key="2">
    <source>
        <dbReference type="EMBL" id="KAH0564558.1"/>
    </source>
</evidence>